<gene>
    <name evidence="1" type="ORF">N3K66_003508</name>
</gene>
<name>A0ACC0V5L9_9HYPO</name>
<accession>A0ACC0V5L9</accession>
<dbReference type="EMBL" id="CM047942">
    <property type="protein sequence ID" value="KAI9901691.1"/>
    <property type="molecule type" value="Genomic_DNA"/>
</dbReference>
<keyword evidence="2" id="KW-1185">Reference proteome</keyword>
<reference evidence="1" key="1">
    <citation type="submission" date="2022-10" db="EMBL/GenBank/DDBJ databases">
        <title>Complete Genome of Trichothecium roseum strain YXFP-22015, a Plant Pathogen Isolated from Citrus.</title>
        <authorList>
            <person name="Wang Y."/>
            <person name="Zhu L."/>
        </authorList>
    </citation>
    <scope>NUCLEOTIDE SEQUENCE</scope>
    <source>
        <strain evidence="1">YXFP-22015</strain>
    </source>
</reference>
<organism evidence="1 2">
    <name type="scientific">Trichothecium roseum</name>
    <dbReference type="NCBI Taxonomy" id="47278"/>
    <lineage>
        <taxon>Eukaryota</taxon>
        <taxon>Fungi</taxon>
        <taxon>Dikarya</taxon>
        <taxon>Ascomycota</taxon>
        <taxon>Pezizomycotina</taxon>
        <taxon>Sordariomycetes</taxon>
        <taxon>Hypocreomycetidae</taxon>
        <taxon>Hypocreales</taxon>
        <taxon>Hypocreales incertae sedis</taxon>
        <taxon>Trichothecium</taxon>
    </lineage>
</organism>
<comment type="caution">
    <text evidence="1">The sequence shown here is derived from an EMBL/GenBank/DDBJ whole genome shotgun (WGS) entry which is preliminary data.</text>
</comment>
<sequence>MLKGLRCLRLEFDSDTLEDDLYDDGNIEMDALTELEDAGYSFFEGGWSSTSAGPVSSAQDFPDIHEVSKRMKEASLTNQMSERRQGDSAIVSQDGSSEQKPLELWMGLQGSSEHLDRYREVVRTRKCLRSVGYPSPTQKIAGMQHEGALVSQLDWATTVMPCQLHRPSQHQLAGMRDVLCELRQYRQASKAKYDLMKAQVGGPVALGNPHYFWTGTLQVSTWRC</sequence>
<dbReference type="Proteomes" id="UP001163324">
    <property type="component" value="Chromosome 3"/>
</dbReference>
<evidence type="ECO:0000313" key="1">
    <source>
        <dbReference type="EMBL" id="KAI9901691.1"/>
    </source>
</evidence>
<proteinExistence type="predicted"/>
<protein>
    <submittedName>
        <fullName evidence="1">Uncharacterized protein</fullName>
    </submittedName>
</protein>
<evidence type="ECO:0000313" key="2">
    <source>
        <dbReference type="Proteomes" id="UP001163324"/>
    </source>
</evidence>